<evidence type="ECO:0000313" key="1">
    <source>
        <dbReference type="EMBL" id="MBP1326989.1"/>
    </source>
</evidence>
<accession>A0A940PT26</accession>
<dbReference type="AlphaFoldDB" id="A0A940PT26"/>
<name>A0A940PT26_9MICO</name>
<protein>
    <submittedName>
        <fullName evidence="1">Uncharacterized protein</fullName>
    </submittedName>
</protein>
<evidence type="ECO:0000313" key="2">
    <source>
        <dbReference type="Proteomes" id="UP000675163"/>
    </source>
</evidence>
<organism evidence="1 2">
    <name type="scientific">Leucobacter exalbidus</name>
    <dbReference type="NCBI Taxonomy" id="662960"/>
    <lineage>
        <taxon>Bacteria</taxon>
        <taxon>Bacillati</taxon>
        <taxon>Actinomycetota</taxon>
        <taxon>Actinomycetes</taxon>
        <taxon>Micrococcales</taxon>
        <taxon>Microbacteriaceae</taxon>
        <taxon>Leucobacter</taxon>
    </lineage>
</organism>
<gene>
    <name evidence="1" type="ORF">JOF28_002221</name>
</gene>
<dbReference type="RefSeq" id="WP_209705805.1">
    <property type="nucleotide sequence ID" value="NZ_JAFIDA010000001.1"/>
</dbReference>
<keyword evidence="2" id="KW-1185">Reference proteome</keyword>
<dbReference type="Proteomes" id="UP000675163">
    <property type="component" value="Unassembled WGS sequence"/>
</dbReference>
<reference evidence="1" key="1">
    <citation type="submission" date="2021-02" db="EMBL/GenBank/DDBJ databases">
        <title>Sequencing the genomes of 1000 actinobacteria strains.</title>
        <authorList>
            <person name="Klenk H.-P."/>
        </authorList>
    </citation>
    <scope>NUCLEOTIDE SEQUENCE</scope>
    <source>
        <strain evidence="1">DSM 22850</strain>
    </source>
</reference>
<proteinExistence type="predicted"/>
<dbReference type="EMBL" id="JAFIDA010000001">
    <property type="protein sequence ID" value="MBP1326989.1"/>
    <property type="molecule type" value="Genomic_DNA"/>
</dbReference>
<comment type="caution">
    <text evidence="1">The sequence shown here is derived from an EMBL/GenBank/DDBJ whole genome shotgun (WGS) entry which is preliminary data.</text>
</comment>
<sequence length="144" mass="14821">MKLAVSARRIDKRGVGAKTLAALVAITVGLASLLGFAPAAMAAPTEGLTATLQHNGMEVTASTIVNEGDVLSLAVAYNQSLKGGSTAVFELGAAVTLSVSDLQQNNDAFESVTIEGNTVTIVFKESIPVNQGPYLLARFQGEPC</sequence>